<dbReference type="EnsemblMetazoa" id="AQUA009222-RA">
    <property type="protein sequence ID" value="AQUA009222-PA"/>
    <property type="gene ID" value="AQUA009222"/>
</dbReference>
<dbReference type="AlphaFoldDB" id="A0A182XHA4"/>
<reference evidence="1" key="1">
    <citation type="submission" date="2020-05" db="UniProtKB">
        <authorList>
            <consortium name="EnsemblMetazoa"/>
        </authorList>
    </citation>
    <scope>IDENTIFICATION</scope>
    <source>
        <strain evidence="1">SANGQUA</strain>
    </source>
</reference>
<keyword evidence="2" id="KW-1185">Reference proteome</keyword>
<dbReference type="VEuPathDB" id="VectorBase:AQUA009222"/>
<evidence type="ECO:0008006" key="3">
    <source>
        <dbReference type="Google" id="ProtNLM"/>
    </source>
</evidence>
<sequence length="100" mass="11457">MLEDIRCLDEKITSGGVQSAIRRRQHIKGWVGPKHGEVDLFLTQFLTAHGFFRSYFVEKGILDGSSNCPECENAVEDVKHVLFRCPRKAPLTGRKWWLQA</sequence>
<accession>A0A182XHA4</accession>
<evidence type="ECO:0000313" key="2">
    <source>
        <dbReference type="Proteomes" id="UP000076407"/>
    </source>
</evidence>
<proteinExistence type="predicted"/>
<organism evidence="1 2">
    <name type="scientific">Anopheles quadriannulatus</name>
    <name type="common">Mosquito</name>
    <dbReference type="NCBI Taxonomy" id="34691"/>
    <lineage>
        <taxon>Eukaryota</taxon>
        <taxon>Metazoa</taxon>
        <taxon>Ecdysozoa</taxon>
        <taxon>Arthropoda</taxon>
        <taxon>Hexapoda</taxon>
        <taxon>Insecta</taxon>
        <taxon>Pterygota</taxon>
        <taxon>Neoptera</taxon>
        <taxon>Endopterygota</taxon>
        <taxon>Diptera</taxon>
        <taxon>Nematocera</taxon>
        <taxon>Culicoidea</taxon>
        <taxon>Culicidae</taxon>
        <taxon>Anophelinae</taxon>
        <taxon>Anopheles</taxon>
    </lineage>
</organism>
<name>A0A182XHA4_ANOQN</name>
<protein>
    <recommendedName>
        <fullName evidence="3">Reverse transcriptase zinc-binding domain-containing protein</fullName>
    </recommendedName>
</protein>
<evidence type="ECO:0000313" key="1">
    <source>
        <dbReference type="EnsemblMetazoa" id="AQUA009222-PA"/>
    </source>
</evidence>
<dbReference type="Proteomes" id="UP000076407">
    <property type="component" value="Unassembled WGS sequence"/>
</dbReference>